<comment type="caution">
    <text evidence="3">The sequence shown here is derived from an EMBL/GenBank/DDBJ whole genome shotgun (WGS) entry which is preliminary data.</text>
</comment>
<dbReference type="NCBIfam" id="TIGR02175">
    <property type="entry name" value="PorC_KorC"/>
    <property type="match status" value="1"/>
</dbReference>
<evidence type="ECO:0000259" key="2">
    <source>
        <dbReference type="Pfam" id="PF01558"/>
    </source>
</evidence>
<dbReference type="Pfam" id="PF01558">
    <property type="entry name" value="POR"/>
    <property type="match status" value="1"/>
</dbReference>
<dbReference type="SUPFAM" id="SSF53323">
    <property type="entry name" value="Pyruvate-ferredoxin oxidoreductase, PFOR, domain III"/>
    <property type="match status" value="1"/>
</dbReference>
<dbReference type="EMBL" id="SDWU01000010">
    <property type="protein sequence ID" value="RYC02014.1"/>
    <property type="molecule type" value="Genomic_DNA"/>
</dbReference>
<dbReference type="InterPro" id="IPR019752">
    <property type="entry name" value="Pyrv/ketoisovalerate_OxRed_cat"/>
</dbReference>
<evidence type="ECO:0000256" key="1">
    <source>
        <dbReference type="ARBA" id="ARBA00023002"/>
    </source>
</evidence>
<dbReference type="InterPro" id="IPR002869">
    <property type="entry name" value="Pyrv_flavodox_OxRed_cen"/>
</dbReference>
<gene>
    <name evidence="3" type="ORF">EUA07_10755</name>
</gene>
<dbReference type="PANTHER" id="PTHR43366:SF1">
    <property type="entry name" value="PYRUVATE SYNTHASE SUBUNIT PORC"/>
    <property type="match status" value="1"/>
</dbReference>
<dbReference type="GO" id="GO:0016625">
    <property type="term" value="F:oxidoreductase activity, acting on the aldehyde or oxo group of donors, iron-sulfur protein as acceptor"/>
    <property type="evidence" value="ECO:0007669"/>
    <property type="project" value="InterPro"/>
</dbReference>
<dbReference type="PANTHER" id="PTHR43366">
    <property type="entry name" value="PYRUVATE SYNTHASE SUBUNIT PORC"/>
    <property type="match status" value="1"/>
</dbReference>
<protein>
    <submittedName>
        <fullName evidence="3">2-oxoacid:acceptor oxidoreductase</fullName>
    </submittedName>
</protein>
<keyword evidence="1" id="KW-0560">Oxidoreductase</keyword>
<dbReference type="OrthoDB" id="9794954at2"/>
<reference evidence="3 4" key="1">
    <citation type="submission" date="2019-01" db="EMBL/GenBank/DDBJ databases">
        <title>Novel species of Nocardioides.</title>
        <authorList>
            <person name="Liu Q."/>
            <person name="Xin Y.-H."/>
        </authorList>
    </citation>
    <scope>NUCLEOTIDE SEQUENCE [LARGE SCALE GENOMIC DNA]</scope>
    <source>
        <strain evidence="3 4">CGMCC 4.6875</strain>
    </source>
</reference>
<keyword evidence="4" id="KW-1185">Reference proteome</keyword>
<feature type="domain" description="Pyruvate/ketoisovalerate oxidoreductase catalytic" evidence="2">
    <location>
        <begin position="10"/>
        <end position="180"/>
    </location>
</feature>
<accession>A0A4Q2SF51</accession>
<name>A0A4Q2SF51_9ACTN</name>
<dbReference type="InterPro" id="IPR051626">
    <property type="entry name" value="Oxidoreductase_gamma_subunit"/>
</dbReference>
<evidence type="ECO:0000313" key="4">
    <source>
        <dbReference type="Proteomes" id="UP000293291"/>
    </source>
</evidence>
<dbReference type="InterPro" id="IPR011894">
    <property type="entry name" value="PorC_KorC"/>
</dbReference>
<dbReference type="Proteomes" id="UP000293291">
    <property type="component" value="Unassembled WGS sequence"/>
</dbReference>
<proteinExistence type="predicted"/>
<sequence>MFSVRIHGRGGQGAVTSAEMLSVAAFDQGMHAQAFPSFGSERTGAPVVAFCRIDRSPIRAHDPVSEPDAVIVQDPTLMRLVPVLAGLPADGFVLVNSSRPFDDLGVGDLVSGLDPRRLVTVPATELSRQVLGRALPNTALLGGFAALTGVVTLDAVQDAIRQRFDGDVGQANAEVARLAHDHVRLTVGGGIRA</sequence>
<organism evidence="3 4">
    <name type="scientific">Nocardioides ganghwensis</name>
    <dbReference type="NCBI Taxonomy" id="252230"/>
    <lineage>
        <taxon>Bacteria</taxon>
        <taxon>Bacillati</taxon>
        <taxon>Actinomycetota</taxon>
        <taxon>Actinomycetes</taxon>
        <taxon>Propionibacteriales</taxon>
        <taxon>Nocardioidaceae</taxon>
        <taxon>Nocardioides</taxon>
    </lineage>
</organism>
<dbReference type="RefSeq" id="WP_129455147.1">
    <property type="nucleotide sequence ID" value="NZ_JACXYX010000014.1"/>
</dbReference>
<evidence type="ECO:0000313" key="3">
    <source>
        <dbReference type="EMBL" id="RYC02014.1"/>
    </source>
</evidence>
<dbReference type="Gene3D" id="3.40.920.10">
    <property type="entry name" value="Pyruvate-ferredoxin oxidoreductase, PFOR, domain III"/>
    <property type="match status" value="1"/>
</dbReference>
<dbReference type="AlphaFoldDB" id="A0A4Q2SF51"/>